<evidence type="ECO:0000313" key="3">
    <source>
        <dbReference type="Proteomes" id="UP000009311"/>
    </source>
</evidence>
<gene>
    <name evidence="2" type="ORF">BN53_05975</name>
</gene>
<feature type="chain" id="PRO_5003711883" evidence="1">
    <location>
        <begin position="29"/>
        <end position="47"/>
    </location>
</feature>
<keyword evidence="3" id="KW-1185">Reference proteome</keyword>
<evidence type="ECO:0000256" key="1">
    <source>
        <dbReference type="SAM" id="SignalP"/>
    </source>
</evidence>
<organism evidence="2 3">
    <name type="scientific">Lactobacillus pasteurii DSM 23907 = CRBIP 24.76</name>
    <dbReference type="NCBI Taxonomy" id="1423790"/>
    <lineage>
        <taxon>Bacteria</taxon>
        <taxon>Bacillati</taxon>
        <taxon>Bacillota</taxon>
        <taxon>Bacilli</taxon>
        <taxon>Lactobacillales</taxon>
        <taxon>Lactobacillaceae</taxon>
        <taxon>Lactobacillus</taxon>
    </lineage>
</organism>
<name>I7LBJ0_9LACO</name>
<protein>
    <submittedName>
        <fullName evidence="2">Uncharacterized protein</fullName>
    </submittedName>
</protein>
<accession>I7LBJ0</accession>
<dbReference type="OrthoDB" id="9992423at2"/>
<keyword evidence="1" id="KW-0732">Signal</keyword>
<feature type="signal peptide" evidence="1">
    <location>
        <begin position="1"/>
        <end position="28"/>
    </location>
</feature>
<proteinExistence type="predicted"/>
<comment type="caution">
    <text evidence="2">The sequence shown here is derived from an EMBL/GenBank/DDBJ whole genome shotgun (WGS) entry which is preliminary data.</text>
</comment>
<dbReference type="AlphaFoldDB" id="I7LBJ0"/>
<evidence type="ECO:0000313" key="2">
    <source>
        <dbReference type="EMBL" id="CCI85631.1"/>
    </source>
</evidence>
<sequence length="47" mass="5086">MKAKKIIAATALTMTMAGLVLEAQPVQAAKSFYITFTRKSYVYGTNG</sequence>
<dbReference type="Proteomes" id="UP000009311">
    <property type="component" value="Unassembled WGS sequence"/>
</dbReference>
<dbReference type="STRING" id="1423790.BN53_05975"/>
<dbReference type="EMBL" id="CAKD01000023">
    <property type="protein sequence ID" value="CCI85631.1"/>
    <property type="molecule type" value="Genomic_DNA"/>
</dbReference>
<dbReference type="RefSeq" id="WP_009560183.1">
    <property type="nucleotide sequence ID" value="NZ_AYZN01000001.1"/>
</dbReference>
<reference evidence="2 3" key="1">
    <citation type="submission" date="2012-06" db="EMBL/GenBank/DDBJ databases">
        <title>Draft Genome Sequence of Lactobacillus pasteurii CRBIP 24.76T.</title>
        <authorList>
            <person name="Cousin S."/>
            <person name="Bouchier C."/>
            <person name="Loux V."/>
            <person name="Ma L."/>
            <person name="Creno S."/>
            <person name="Bizet C."/>
            <person name="Clermont D."/>
        </authorList>
    </citation>
    <scope>NUCLEOTIDE SEQUENCE [LARGE SCALE GENOMIC DNA]</scope>
    <source>
        <strain evidence="3">CRBIP 24.76T</strain>
    </source>
</reference>